<dbReference type="PANTHER" id="PTHR12151:SF25">
    <property type="entry name" value="LINALOOL DEHYDRATASE_ISOMERASE DOMAIN-CONTAINING PROTEIN"/>
    <property type="match status" value="1"/>
</dbReference>
<keyword evidence="5" id="KW-0472">Membrane</keyword>
<reference evidence="8" key="1">
    <citation type="submission" date="2018-12" db="EMBL/GenBank/DDBJ databases">
        <title>Tengunoibacter tsumagoiensis gen. nov., sp. nov., Dictyobacter kobayashii sp. nov., D. alpinus sp. nov., and D. joshuensis sp. nov. and description of Dictyobacteraceae fam. nov. within the order Ktedonobacterales isolated from Tengu-no-mugimeshi.</title>
        <authorList>
            <person name="Wang C.M."/>
            <person name="Zheng Y."/>
            <person name="Sakai Y."/>
            <person name="Toyoda A."/>
            <person name="Minakuchi Y."/>
            <person name="Abe K."/>
            <person name="Yokota A."/>
            <person name="Yabe S."/>
        </authorList>
    </citation>
    <scope>NUCLEOTIDE SEQUENCE [LARGE SCALE GENOMIC DNA]</scope>
    <source>
        <strain evidence="8">Uno11</strain>
    </source>
</reference>
<dbReference type="GO" id="GO:0046872">
    <property type="term" value="F:metal ion binding"/>
    <property type="evidence" value="ECO:0007669"/>
    <property type="project" value="UniProtKB-KW"/>
</dbReference>
<keyword evidence="5" id="KW-1133">Transmembrane helix</keyword>
<dbReference type="OrthoDB" id="9811998at2"/>
<keyword evidence="4" id="KW-1015">Disulfide bond</keyword>
<feature type="transmembrane region" description="Helical" evidence="5">
    <location>
        <begin position="27"/>
        <end position="47"/>
    </location>
</feature>
<keyword evidence="8" id="KW-1185">Reference proteome</keyword>
<feature type="binding site" evidence="3">
    <location>
        <position position="113"/>
    </location>
    <ligand>
        <name>Cu cation</name>
        <dbReference type="ChEBI" id="CHEBI:23378"/>
    </ligand>
</feature>
<keyword evidence="5" id="KW-0812">Transmembrane</keyword>
<evidence type="ECO:0000256" key="5">
    <source>
        <dbReference type="SAM" id="Phobius"/>
    </source>
</evidence>
<sequence>MRNVENKERTPTEDTAVRVQGGRVRTLTLLSFSITFVLIMLLGALWGSRLLFAARNQAPTAEAINSLGGFPLPGKAAPDFTLVNQFNQPVTLSTLRGREVVLAFIDARCTTLCPLTAEIMYNAKAQLKPAEASKVVLVAVNANPAATSVTEVQSWSIKHGMLHQWLFLTGTSQQLQAIYHQYNVYDQVSTNVAVVHDPTMFIIDAQGRSQLYYETLDSSLKADLSSEENGLLAGMRHWLPQL</sequence>
<evidence type="ECO:0000313" key="8">
    <source>
        <dbReference type="Proteomes" id="UP000287188"/>
    </source>
</evidence>
<feature type="binding site" evidence="3">
    <location>
        <position position="196"/>
    </location>
    <ligand>
        <name>Cu cation</name>
        <dbReference type="ChEBI" id="CHEBI:23378"/>
    </ligand>
</feature>
<comment type="caution">
    <text evidence="7">The sequence shown here is derived from an EMBL/GenBank/DDBJ whole genome shotgun (WGS) entry which is preliminary data.</text>
</comment>
<evidence type="ECO:0000256" key="4">
    <source>
        <dbReference type="PIRSR" id="PIRSR603782-2"/>
    </source>
</evidence>
<gene>
    <name evidence="7" type="ORF">KDK_45780</name>
</gene>
<accession>A0A402ANK7</accession>
<dbReference type="InterPro" id="IPR036249">
    <property type="entry name" value="Thioredoxin-like_sf"/>
</dbReference>
<dbReference type="InterPro" id="IPR013766">
    <property type="entry name" value="Thioredoxin_domain"/>
</dbReference>
<evidence type="ECO:0000256" key="3">
    <source>
        <dbReference type="PIRSR" id="PIRSR603782-1"/>
    </source>
</evidence>
<keyword evidence="2 3" id="KW-0186">Copper</keyword>
<dbReference type="RefSeq" id="WP_126552397.1">
    <property type="nucleotide sequence ID" value="NZ_BIFS01000001.1"/>
</dbReference>
<keyword evidence="3" id="KW-0479">Metal-binding</keyword>
<evidence type="ECO:0000259" key="6">
    <source>
        <dbReference type="PROSITE" id="PS51352"/>
    </source>
</evidence>
<dbReference type="Gene3D" id="3.40.30.10">
    <property type="entry name" value="Glutaredoxin"/>
    <property type="match status" value="1"/>
</dbReference>
<proteinExistence type="inferred from homology"/>
<comment type="similarity">
    <text evidence="1">Belongs to the SCO1/2 family.</text>
</comment>
<dbReference type="CDD" id="cd02968">
    <property type="entry name" value="SCO"/>
    <property type="match status" value="1"/>
</dbReference>
<dbReference type="AlphaFoldDB" id="A0A402ANK7"/>
<feature type="binding site" evidence="3">
    <location>
        <position position="109"/>
    </location>
    <ligand>
        <name>Cu cation</name>
        <dbReference type="ChEBI" id="CHEBI:23378"/>
    </ligand>
</feature>
<dbReference type="EMBL" id="BIFS01000001">
    <property type="protein sequence ID" value="GCE20778.1"/>
    <property type="molecule type" value="Genomic_DNA"/>
</dbReference>
<dbReference type="Pfam" id="PF02630">
    <property type="entry name" value="SCO1-SenC"/>
    <property type="match status" value="1"/>
</dbReference>
<evidence type="ECO:0000256" key="2">
    <source>
        <dbReference type="ARBA" id="ARBA00023008"/>
    </source>
</evidence>
<feature type="disulfide bond" description="Redox-active" evidence="4">
    <location>
        <begin position="109"/>
        <end position="113"/>
    </location>
</feature>
<dbReference type="Proteomes" id="UP000287188">
    <property type="component" value="Unassembled WGS sequence"/>
</dbReference>
<dbReference type="InterPro" id="IPR003782">
    <property type="entry name" value="SCO1/SenC"/>
</dbReference>
<dbReference type="PANTHER" id="PTHR12151">
    <property type="entry name" value="ELECTRON TRANSPORT PROTIN SCO1/SENC FAMILY MEMBER"/>
    <property type="match status" value="1"/>
</dbReference>
<dbReference type="SUPFAM" id="SSF52833">
    <property type="entry name" value="Thioredoxin-like"/>
    <property type="match status" value="1"/>
</dbReference>
<organism evidence="7 8">
    <name type="scientific">Dictyobacter kobayashii</name>
    <dbReference type="NCBI Taxonomy" id="2014872"/>
    <lineage>
        <taxon>Bacteria</taxon>
        <taxon>Bacillati</taxon>
        <taxon>Chloroflexota</taxon>
        <taxon>Ktedonobacteria</taxon>
        <taxon>Ktedonobacterales</taxon>
        <taxon>Dictyobacteraceae</taxon>
        <taxon>Dictyobacter</taxon>
    </lineage>
</organism>
<feature type="domain" description="Thioredoxin" evidence="6">
    <location>
        <begin position="71"/>
        <end position="242"/>
    </location>
</feature>
<evidence type="ECO:0000256" key="1">
    <source>
        <dbReference type="ARBA" id="ARBA00010996"/>
    </source>
</evidence>
<name>A0A402ANK7_9CHLR</name>
<protein>
    <recommendedName>
        <fullName evidence="6">Thioredoxin domain-containing protein</fullName>
    </recommendedName>
</protein>
<dbReference type="PROSITE" id="PS51352">
    <property type="entry name" value="THIOREDOXIN_2"/>
    <property type="match status" value="1"/>
</dbReference>
<evidence type="ECO:0000313" key="7">
    <source>
        <dbReference type="EMBL" id="GCE20778.1"/>
    </source>
</evidence>